<reference evidence="2" key="1">
    <citation type="submission" date="2018-07" db="EMBL/GenBank/DDBJ databases">
        <authorList>
            <person name="Ashton P.M."/>
            <person name="Dallman T."/>
            <person name="Nair S."/>
            <person name="De Pinna E."/>
            <person name="Peters T."/>
            <person name="Grant K."/>
        </authorList>
    </citation>
    <scope>NUCLEOTIDE SEQUENCE [LARGE SCALE GENOMIC DNA]</scope>
    <source>
        <strain evidence="2">436933</strain>
    </source>
</reference>
<organism evidence="2">
    <name type="scientific">Salmonella newport</name>
    <dbReference type="NCBI Taxonomy" id="108619"/>
    <lineage>
        <taxon>Bacteria</taxon>
        <taxon>Pseudomonadati</taxon>
        <taxon>Pseudomonadota</taxon>
        <taxon>Gammaproteobacteria</taxon>
        <taxon>Enterobacterales</taxon>
        <taxon>Enterobacteriaceae</taxon>
        <taxon>Salmonella</taxon>
    </lineage>
</organism>
<dbReference type="PANTHER" id="PTHR43300">
    <property type="entry name" value="ACETYLTRANSFERASE"/>
    <property type="match status" value="1"/>
</dbReference>
<sequence length="151" mass="16263">MVRIRQSAVHNVTCGENVVIYEPVNIYDCRLGDNVFVGPFVEIQGNTHIGTDSKIQSHTFICQYVTIGSRCFIGHGVMFANDMFREGKTCADHDSWGRITIGNDVSIGNGATILAVTICDGAVIGAGSVVTKSITEKGVYAGNPAKLLRRL</sequence>
<dbReference type="Pfam" id="PF14602">
    <property type="entry name" value="Hexapep_2"/>
    <property type="match status" value="1"/>
</dbReference>
<dbReference type="Pfam" id="PF00132">
    <property type="entry name" value="Hexapep"/>
    <property type="match status" value="1"/>
</dbReference>
<comment type="caution">
    <text evidence="2">The sequence shown here is derived from an EMBL/GenBank/DDBJ whole genome shotgun (WGS) entry which is preliminary data.</text>
</comment>
<evidence type="ECO:0000256" key="1">
    <source>
        <dbReference type="ARBA" id="ARBA00007274"/>
    </source>
</evidence>
<dbReference type="InterPro" id="IPR001451">
    <property type="entry name" value="Hexapep"/>
</dbReference>
<evidence type="ECO:0000313" key="2">
    <source>
        <dbReference type="EMBL" id="EBS2696335.1"/>
    </source>
</evidence>
<dbReference type="CDD" id="cd03358">
    <property type="entry name" value="LbH_WxcM_N_like"/>
    <property type="match status" value="1"/>
</dbReference>
<keyword evidence="2" id="KW-0808">Transferase</keyword>
<dbReference type="SUPFAM" id="SSF51161">
    <property type="entry name" value="Trimeric LpxA-like enzymes"/>
    <property type="match status" value="1"/>
</dbReference>
<protein>
    <submittedName>
        <fullName evidence="2">N-acetyltransferase</fullName>
    </submittedName>
</protein>
<dbReference type="GO" id="GO:0016740">
    <property type="term" value="F:transferase activity"/>
    <property type="evidence" value="ECO:0007669"/>
    <property type="project" value="UniProtKB-KW"/>
</dbReference>
<gene>
    <name evidence="2" type="ORF">DRY71_27145</name>
</gene>
<dbReference type="Proteomes" id="UP000839726">
    <property type="component" value="Unassembled WGS sequence"/>
</dbReference>
<dbReference type="InterPro" id="IPR011004">
    <property type="entry name" value="Trimer_LpxA-like_sf"/>
</dbReference>
<dbReference type="Gene3D" id="2.160.10.10">
    <property type="entry name" value="Hexapeptide repeat proteins"/>
    <property type="match status" value="1"/>
</dbReference>
<accession>A0A5U9KYK9</accession>
<dbReference type="AlphaFoldDB" id="A0A5U9KYK9"/>
<name>A0A5U9KYK9_SALNE</name>
<comment type="similarity">
    <text evidence="1">Belongs to the transferase hexapeptide repeat family.</text>
</comment>
<dbReference type="PANTHER" id="PTHR43300:SF10">
    <property type="entry name" value="2,3,4,5-TETRAHYDROPYRIDINE-2,6-DICARBOXYLATE N-ACETYLTRANSFERASE"/>
    <property type="match status" value="1"/>
</dbReference>
<proteinExistence type="inferred from homology"/>
<dbReference type="InterPro" id="IPR050179">
    <property type="entry name" value="Trans_hexapeptide_repeat"/>
</dbReference>
<dbReference type="EMBL" id="AAGUYM010000067">
    <property type="protein sequence ID" value="EBS2696335.1"/>
    <property type="molecule type" value="Genomic_DNA"/>
</dbReference>